<dbReference type="KEGG" id="aep:AMC99_00707"/>
<name>A0A0M3T9W3_9SPHN</name>
<organism evidence="2 3">
    <name type="scientific">Altererythrobacter epoxidivorans</name>
    <dbReference type="NCBI Taxonomy" id="361183"/>
    <lineage>
        <taxon>Bacteria</taxon>
        <taxon>Pseudomonadati</taxon>
        <taxon>Pseudomonadota</taxon>
        <taxon>Alphaproteobacteria</taxon>
        <taxon>Sphingomonadales</taxon>
        <taxon>Erythrobacteraceae</taxon>
        <taxon>Altererythrobacter</taxon>
    </lineage>
</organism>
<dbReference type="GO" id="GO:0016829">
    <property type="term" value="F:lyase activity"/>
    <property type="evidence" value="ECO:0007669"/>
    <property type="project" value="UniProtKB-KW"/>
</dbReference>
<dbReference type="RefSeq" id="WP_061922822.1">
    <property type="nucleotide sequence ID" value="NZ_CP012669.1"/>
</dbReference>
<accession>A0A0M3T9W3</accession>
<sequence>MIWLAVIALAVGALLVAAILLRVSRSHWTMLGAVLVFGLAGYAWQGSPQLPSAPKQAVESQSASGEALVEARRALFGPTDLPTNYLIVSDGFARRGDFEAAARLLRKGLEDNPKDGEGWLALGNALVEHAGGNVTPAATEAYARAEANLPGNPGPAFFLGAALLRSGDLKGARDVWANLLEASPDDAPWREQLEARIGQMDMLIAQIEAQGAPE</sequence>
<keyword evidence="1" id="KW-0812">Transmembrane</keyword>
<evidence type="ECO:0000313" key="2">
    <source>
        <dbReference type="EMBL" id="ALE16012.1"/>
    </source>
</evidence>
<dbReference type="Gene3D" id="1.25.40.10">
    <property type="entry name" value="Tetratricopeptide repeat domain"/>
    <property type="match status" value="1"/>
</dbReference>
<proteinExistence type="predicted"/>
<reference evidence="2 3" key="1">
    <citation type="submission" date="2015-09" db="EMBL/GenBank/DDBJ databases">
        <title>Complete genome sequence of a benzo[a]pyrene-degrading bacterium Altererythrobacter epoxidivorans CGMCC 1.7731T.</title>
        <authorList>
            <person name="Li Z."/>
            <person name="Cheng H."/>
            <person name="Huo Y."/>
            <person name="Xu X."/>
        </authorList>
    </citation>
    <scope>NUCLEOTIDE SEQUENCE [LARGE SCALE GENOMIC DNA]</scope>
    <source>
        <strain evidence="2 3">CGMCC 1.7731</strain>
    </source>
</reference>
<dbReference type="SUPFAM" id="SSF48452">
    <property type="entry name" value="TPR-like"/>
    <property type="match status" value="1"/>
</dbReference>
<feature type="transmembrane region" description="Helical" evidence="1">
    <location>
        <begin position="28"/>
        <end position="45"/>
    </location>
</feature>
<dbReference type="InterPro" id="IPR011990">
    <property type="entry name" value="TPR-like_helical_dom_sf"/>
</dbReference>
<dbReference type="OrthoDB" id="7390129at2"/>
<keyword evidence="2" id="KW-0456">Lyase</keyword>
<dbReference type="Proteomes" id="UP000057938">
    <property type="component" value="Chromosome"/>
</dbReference>
<keyword evidence="3" id="KW-1185">Reference proteome</keyword>
<dbReference type="STRING" id="361183.AMC99_00707"/>
<evidence type="ECO:0000313" key="3">
    <source>
        <dbReference type="Proteomes" id="UP000057938"/>
    </source>
</evidence>
<keyword evidence="1" id="KW-0472">Membrane</keyword>
<dbReference type="PATRIC" id="fig|361183.4.peg.694"/>
<dbReference type="EMBL" id="CP012669">
    <property type="protein sequence ID" value="ALE16012.1"/>
    <property type="molecule type" value="Genomic_DNA"/>
</dbReference>
<gene>
    <name evidence="2" type="ORF">AMC99_00707</name>
</gene>
<evidence type="ECO:0000256" key="1">
    <source>
        <dbReference type="SAM" id="Phobius"/>
    </source>
</evidence>
<protein>
    <submittedName>
        <fullName evidence="2">Cytochrome c heme lyase subunit CcmH</fullName>
    </submittedName>
</protein>
<dbReference type="Pfam" id="PF13432">
    <property type="entry name" value="TPR_16"/>
    <property type="match status" value="1"/>
</dbReference>
<dbReference type="AlphaFoldDB" id="A0A0M3T9W3"/>
<keyword evidence="1" id="KW-1133">Transmembrane helix</keyword>